<evidence type="ECO:0000256" key="2">
    <source>
        <dbReference type="ARBA" id="ARBA00023002"/>
    </source>
</evidence>
<sequence length="350" mass="38268">MVAVILNIDIIASPFKLRIRCSIFTKPSSLQIPVDSQAMSSPIRNVAIIGATGQMGSQIAKTLLDSGFNITAIQRSDSTKTVPSGVKSIKLDLNDVNALTTAFQGQDAVISAAPDPIVLENQKSWIDAAVAAGVKRIIPSEYSTNVDSPLAEGLPIVVDKVRTRRYLIEKIAENGNKSSWMSVNNGPFFELVLGFGGLGPNFRSKTAKYHNGGDNLIGSTKISDVAETIAKVLRDEKGLYKEAENKSLYIHSAAVSEKQLTEMAEKVTGQKFEVQNFDVEEVYQNAKVKFAEGDRSVWIDFYYQMMYGKGYGGSESFQEMSWNDKVGLKTMSDKEIEDGLRKAAQQAGMI</sequence>
<organism evidence="4 5">
    <name type="scientific">Colletotrichum fioriniae PJ7</name>
    <dbReference type="NCBI Taxonomy" id="1445577"/>
    <lineage>
        <taxon>Eukaryota</taxon>
        <taxon>Fungi</taxon>
        <taxon>Dikarya</taxon>
        <taxon>Ascomycota</taxon>
        <taxon>Pezizomycotina</taxon>
        <taxon>Sordariomycetes</taxon>
        <taxon>Hypocreomycetidae</taxon>
        <taxon>Glomerellales</taxon>
        <taxon>Glomerellaceae</taxon>
        <taxon>Colletotrichum</taxon>
        <taxon>Colletotrichum acutatum species complex</taxon>
    </lineage>
</organism>
<dbReference type="Gene3D" id="3.90.25.10">
    <property type="entry name" value="UDP-galactose 4-epimerase, domain 1"/>
    <property type="match status" value="1"/>
</dbReference>
<accession>A0A010S7Y9</accession>
<evidence type="ECO:0000259" key="3">
    <source>
        <dbReference type="Pfam" id="PF05368"/>
    </source>
</evidence>
<dbReference type="eggNOG" id="ENOG502SJ12">
    <property type="taxonomic scope" value="Eukaryota"/>
</dbReference>
<feature type="domain" description="NmrA-like" evidence="3">
    <location>
        <begin position="45"/>
        <end position="285"/>
    </location>
</feature>
<dbReference type="Proteomes" id="UP000020467">
    <property type="component" value="Unassembled WGS sequence"/>
</dbReference>
<evidence type="ECO:0000256" key="1">
    <source>
        <dbReference type="ARBA" id="ARBA00022857"/>
    </source>
</evidence>
<comment type="caution">
    <text evidence="4">The sequence shown here is derived from an EMBL/GenBank/DDBJ whole genome shotgun (WGS) entry which is preliminary data.</text>
</comment>
<dbReference type="Pfam" id="PF05368">
    <property type="entry name" value="NmrA"/>
    <property type="match status" value="1"/>
</dbReference>
<dbReference type="InterPro" id="IPR008030">
    <property type="entry name" value="NmrA-like"/>
</dbReference>
<dbReference type="Gene3D" id="3.40.50.720">
    <property type="entry name" value="NAD(P)-binding Rossmann-like Domain"/>
    <property type="match status" value="1"/>
</dbReference>
<dbReference type="HOGENOM" id="CLU_044876_3_3_1"/>
<dbReference type="InterPro" id="IPR036291">
    <property type="entry name" value="NAD(P)-bd_dom_sf"/>
</dbReference>
<dbReference type="EMBL" id="JARH01000415">
    <property type="protein sequence ID" value="EXF80798.1"/>
    <property type="molecule type" value="Genomic_DNA"/>
</dbReference>
<evidence type="ECO:0000313" key="4">
    <source>
        <dbReference type="EMBL" id="EXF80798.1"/>
    </source>
</evidence>
<dbReference type="InterPro" id="IPR045312">
    <property type="entry name" value="PCBER-like"/>
</dbReference>
<protein>
    <recommendedName>
        <fullName evidence="3">NmrA-like domain-containing protein</fullName>
    </recommendedName>
</protein>
<dbReference type="PANTHER" id="PTHR47706">
    <property type="entry name" value="NMRA-LIKE FAMILY PROTEIN"/>
    <property type="match status" value="1"/>
</dbReference>
<dbReference type="CDD" id="cd05259">
    <property type="entry name" value="PCBER_SDR_a"/>
    <property type="match status" value="1"/>
</dbReference>
<dbReference type="AlphaFoldDB" id="A0A010S7Y9"/>
<proteinExistence type="predicted"/>
<dbReference type="PANTHER" id="PTHR47706:SF1">
    <property type="entry name" value="CIPA-LIKE, PUTATIVE (AFU_ORTHOLOGUE AFUA_1G12460)-RELATED"/>
    <property type="match status" value="1"/>
</dbReference>
<name>A0A010S7Y9_9PEZI</name>
<keyword evidence="2" id="KW-0560">Oxidoreductase</keyword>
<dbReference type="SUPFAM" id="SSF51735">
    <property type="entry name" value="NAD(P)-binding Rossmann-fold domains"/>
    <property type="match status" value="1"/>
</dbReference>
<dbReference type="InterPro" id="IPR051609">
    <property type="entry name" value="NmrA/Isoflavone_reductase-like"/>
</dbReference>
<evidence type="ECO:0000313" key="5">
    <source>
        <dbReference type="Proteomes" id="UP000020467"/>
    </source>
</evidence>
<gene>
    <name evidence="4" type="ORF">CFIO01_01169</name>
</gene>
<keyword evidence="1" id="KW-0521">NADP</keyword>
<dbReference type="OrthoDB" id="9974981at2759"/>
<keyword evidence="5" id="KW-1185">Reference proteome</keyword>
<dbReference type="GO" id="GO:0016491">
    <property type="term" value="F:oxidoreductase activity"/>
    <property type="evidence" value="ECO:0007669"/>
    <property type="project" value="UniProtKB-KW"/>
</dbReference>
<reference evidence="4 5" key="1">
    <citation type="submission" date="2014-02" db="EMBL/GenBank/DDBJ databases">
        <title>The genome sequence of Colletotrichum fioriniae PJ7.</title>
        <authorList>
            <person name="Baroncelli R."/>
            <person name="Thon M.R."/>
        </authorList>
    </citation>
    <scope>NUCLEOTIDE SEQUENCE [LARGE SCALE GENOMIC DNA]</scope>
    <source>
        <strain evidence="4 5">PJ7</strain>
    </source>
</reference>
<dbReference type="KEGG" id="cfj:CFIO01_01169"/>